<organism evidence="3 4">
    <name type="scientific">Micromonospora sonchi</name>
    <dbReference type="NCBI Taxonomy" id="1763543"/>
    <lineage>
        <taxon>Bacteria</taxon>
        <taxon>Bacillati</taxon>
        <taxon>Actinomycetota</taxon>
        <taxon>Actinomycetes</taxon>
        <taxon>Micromonosporales</taxon>
        <taxon>Micromonosporaceae</taxon>
        <taxon>Micromonospora</taxon>
    </lineage>
</organism>
<evidence type="ECO:0000313" key="4">
    <source>
        <dbReference type="Proteomes" id="UP000608890"/>
    </source>
</evidence>
<feature type="region of interest" description="Disordered" evidence="2">
    <location>
        <begin position="511"/>
        <end position="550"/>
    </location>
</feature>
<feature type="compositionally biased region" description="Acidic residues" evidence="2">
    <location>
        <begin position="538"/>
        <end position="550"/>
    </location>
</feature>
<dbReference type="Proteomes" id="UP000608890">
    <property type="component" value="Unassembled WGS sequence"/>
</dbReference>
<comment type="caution">
    <text evidence="3">The sequence shown here is derived from an EMBL/GenBank/DDBJ whole genome shotgun (WGS) entry which is preliminary data.</text>
</comment>
<evidence type="ECO:0000313" key="3">
    <source>
        <dbReference type="EMBL" id="GGM27055.1"/>
    </source>
</evidence>
<dbReference type="AlphaFoldDB" id="A0A917TLL3"/>
<reference evidence="3" key="2">
    <citation type="submission" date="2020-09" db="EMBL/GenBank/DDBJ databases">
        <authorList>
            <person name="Sun Q."/>
            <person name="Zhou Y."/>
        </authorList>
    </citation>
    <scope>NUCLEOTIDE SEQUENCE</scope>
    <source>
        <strain evidence="3">CGMCC 4.7312</strain>
    </source>
</reference>
<evidence type="ECO:0000256" key="2">
    <source>
        <dbReference type="SAM" id="MobiDB-lite"/>
    </source>
</evidence>
<dbReference type="EMBL" id="BMNB01000003">
    <property type="protein sequence ID" value="GGM27055.1"/>
    <property type="molecule type" value="Genomic_DNA"/>
</dbReference>
<keyword evidence="4" id="KW-1185">Reference proteome</keyword>
<keyword evidence="1" id="KW-0175">Coiled coil</keyword>
<proteinExistence type="predicted"/>
<sequence length="572" mass="62625">MSDAAVAEVAPSREVDLHAEVEKLVTRLEQEANQNELLQETVADLQRALYEPGWIRLTASGEHEFSPEAMVQMRAICRLYAIKSPLFRSALNLRSSYVWGQGVEITARANGRQDGQQDVQAVIRAFLDDPSNQRTLTGAGARDQLERYGLGCDGEVFFALFTRPATGRVQTRILPADEIAEIICDPEDADTPWYYRRRWTHVGRDARGNAVRETREQLYPAIDYRPTSKPATYAGRRVDWAAPVLHMPVNQPLGWQRGIPDTYPAVDWAKAYKEFLEDWARLMRSLSRYAWKASAPGGRNAAVRTRLASPPSRDPASGEVNHAGATAVLPPDVQLEAVSKSGATLDSDSGRPLAAMVAAALGIPVTMLLGDPGITGARATAETLDDPTERAMTQRRDLWAAVLHRVLRYVIAASVLAPKGRLSGSVTVDDWGQQVVALDGDTDPTIDITWPRLDDVDMAKLVTAVVEASSTQTLPPEVVARQLLTALGVRNVDKLIEQMVDADGNFIWPNTPPLGSPAAAQRRGGDPAATGPGPMVPDEPDEPNTDDDEPVVEQLALNLPDLPRNSRRRRRA</sequence>
<evidence type="ECO:0000256" key="1">
    <source>
        <dbReference type="SAM" id="Coils"/>
    </source>
</evidence>
<gene>
    <name evidence="3" type="ORF">GCM10011608_09800</name>
</gene>
<feature type="coiled-coil region" evidence="1">
    <location>
        <begin position="18"/>
        <end position="48"/>
    </location>
</feature>
<name>A0A917TLL3_9ACTN</name>
<evidence type="ECO:0008006" key="5">
    <source>
        <dbReference type="Google" id="ProtNLM"/>
    </source>
</evidence>
<reference evidence="3" key="1">
    <citation type="journal article" date="2014" name="Int. J. Syst. Evol. Microbiol.">
        <title>Complete genome sequence of Corynebacterium casei LMG S-19264T (=DSM 44701T), isolated from a smear-ripened cheese.</title>
        <authorList>
            <consortium name="US DOE Joint Genome Institute (JGI-PGF)"/>
            <person name="Walter F."/>
            <person name="Albersmeier A."/>
            <person name="Kalinowski J."/>
            <person name="Ruckert C."/>
        </authorList>
    </citation>
    <scope>NUCLEOTIDE SEQUENCE</scope>
    <source>
        <strain evidence="3">CGMCC 4.7312</strain>
    </source>
</reference>
<accession>A0A917TLL3</accession>
<protein>
    <recommendedName>
        <fullName evidence="5">Portal protein</fullName>
    </recommendedName>
</protein>